<feature type="binding site" evidence="8">
    <location>
        <position position="419"/>
    </location>
    <ligand>
        <name>Zn(2+)</name>
        <dbReference type="ChEBI" id="CHEBI:29105"/>
        <label>2</label>
    </ligand>
</feature>
<comment type="cofactor">
    <cofactor evidence="8">
        <name>Mg(2+)</name>
        <dbReference type="ChEBI" id="CHEBI:18420"/>
    </cofactor>
    <text evidence="8">Binds 1 Mg(2+) ion.</text>
</comment>
<dbReference type="InterPro" id="IPR018299">
    <property type="entry name" value="Alkaline_phosphatase_AS"/>
</dbReference>
<feature type="active site" description="Phosphoserine intermediate" evidence="7">
    <location>
        <position position="236"/>
    </location>
</feature>
<comment type="caution">
    <text evidence="13">The sequence shown here is derived from an EMBL/GenBank/DDBJ whole genome shotgun (WGS) entry which is preliminary data.</text>
</comment>
<evidence type="ECO:0000256" key="10">
    <source>
        <dbReference type="SAM" id="MobiDB-lite"/>
    </source>
</evidence>
<dbReference type="GO" id="GO:0046872">
    <property type="term" value="F:metal ion binding"/>
    <property type="evidence" value="ECO:0007669"/>
    <property type="project" value="UniProtKB-KW"/>
</dbReference>
<feature type="binding site" evidence="8">
    <location>
        <position position="457"/>
    </location>
    <ligand>
        <name>Zn(2+)</name>
        <dbReference type="ChEBI" id="CHEBI:29105"/>
        <label>2</label>
    </ligand>
</feature>
<comment type="cofactor">
    <cofactor evidence="8">
        <name>Zn(2+)</name>
        <dbReference type="ChEBI" id="CHEBI:29105"/>
    </cofactor>
    <text evidence="8">Binds 2 Zn(2+) ions.</text>
</comment>
<dbReference type="GO" id="GO:0004035">
    <property type="term" value="F:alkaline phosphatase activity"/>
    <property type="evidence" value="ECO:0007669"/>
    <property type="project" value="TreeGrafter"/>
</dbReference>
<keyword evidence="3 8" id="KW-0479">Metal-binding</keyword>
<comment type="similarity">
    <text evidence="1 9">Belongs to the alkaline phosphatase family.</text>
</comment>
<dbReference type="PANTHER" id="PTHR11596">
    <property type="entry name" value="ALKALINE PHOSPHATASE"/>
    <property type="match status" value="1"/>
</dbReference>
<keyword evidence="6 8" id="KW-0460">Magnesium</keyword>
<dbReference type="RefSeq" id="WP_129080472.1">
    <property type="nucleotide sequence ID" value="NZ_QOUX01000047.1"/>
</dbReference>
<dbReference type="AlphaFoldDB" id="A0A4Q0VQ69"/>
<feature type="binding site" evidence="8">
    <location>
        <position position="458"/>
    </location>
    <ligand>
        <name>Zn(2+)</name>
        <dbReference type="ChEBI" id="CHEBI:29105"/>
        <label>2</label>
    </ligand>
</feature>
<feature type="binding site" evidence="8">
    <location>
        <position position="192"/>
    </location>
    <ligand>
        <name>Zn(2+)</name>
        <dbReference type="ChEBI" id="CHEBI:29105"/>
        <label>2</label>
    </ligand>
</feature>
<evidence type="ECO:0000256" key="5">
    <source>
        <dbReference type="ARBA" id="ARBA00022833"/>
    </source>
</evidence>
<evidence type="ECO:0000259" key="12">
    <source>
        <dbReference type="Pfam" id="PF07833"/>
    </source>
</evidence>
<evidence type="ECO:0000256" key="9">
    <source>
        <dbReference type="RuleBase" id="RU003946"/>
    </source>
</evidence>
<dbReference type="Gene3D" id="1.10.60.40">
    <property type="match status" value="1"/>
</dbReference>
<dbReference type="InterPro" id="IPR012854">
    <property type="entry name" value="Cu_amine_oxidase-like_N"/>
</dbReference>
<dbReference type="PROSITE" id="PS51257">
    <property type="entry name" value="PROKAR_LIPOPROTEIN"/>
    <property type="match status" value="1"/>
</dbReference>
<dbReference type="OrthoDB" id="9794455at2"/>
<reference evidence="13 14" key="1">
    <citation type="journal article" date="2019" name="Int. J. Syst. Evol. Microbiol.">
        <title>Anaerobacillus alkaliphilus sp. nov., a novel alkaliphilic and moderately halophilic bacterium.</title>
        <authorList>
            <person name="Borsodi A.K."/>
            <person name="Aszalos J.M."/>
            <person name="Bihari P."/>
            <person name="Nagy I."/>
            <person name="Schumann P."/>
            <person name="Sproer C."/>
            <person name="Kovacs A.L."/>
            <person name="Boka K."/>
            <person name="Dobosy P."/>
            <person name="Ovari M."/>
            <person name="Szili-Kovacs T."/>
            <person name="Toth E."/>
        </authorList>
    </citation>
    <scope>NUCLEOTIDE SEQUENCE [LARGE SCALE GENOMIC DNA]</scope>
    <source>
        <strain evidence="13 14">B16-10</strain>
    </source>
</reference>
<dbReference type="Gene3D" id="3.40.720.10">
    <property type="entry name" value="Alkaline Phosphatase, subunit A"/>
    <property type="match status" value="1"/>
</dbReference>
<feature type="binding site" evidence="8">
    <location>
        <position position="410"/>
    </location>
    <ligand>
        <name>Mg(2+)</name>
        <dbReference type="ChEBI" id="CHEBI:18420"/>
    </ligand>
</feature>
<evidence type="ECO:0000256" key="6">
    <source>
        <dbReference type="ARBA" id="ARBA00022842"/>
    </source>
</evidence>
<dbReference type="InterPro" id="IPR001952">
    <property type="entry name" value="Alkaline_phosphatase"/>
</dbReference>
<feature type="binding site" evidence="8">
    <location>
        <position position="287"/>
    </location>
    <ligand>
        <name>Mg(2+)</name>
        <dbReference type="ChEBI" id="CHEBI:18420"/>
    </ligand>
</feature>
<keyword evidence="2" id="KW-0597">Phosphoprotein</keyword>
<evidence type="ECO:0000256" key="3">
    <source>
        <dbReference type="ARBA" id="ARBA00022723"/>
    </source>
</evidence>
<evidence type="ECO:0000256" key="1">
    <source>
        <dbReference type="ARBA" id="ARBA00005984"/>
    </source>
</evidence>
<dbReference type="CDD" id="cd16012">
    <property type="entry name" value="ALP"/>
    <property type="match status" value="1"/>
</dbReference>
<name>A0A4Q0VQ69_9BACI</name>
<feature type="binding site" evidence="8">
    <location>
        <position position="415"/>
    </location>
    <ligand>
        <name>Zn(2+)</name>
        <dbReference type="ChEBI" id="CHEBI:29105"/>
        <label>2</label>
    </ligand>
</feature>
<feature type="chain" id="PRO_5039714391" description="Copper amine oxidase-like N-terminal domain-containing protein" evidence="11">
    <location>
        <begin position="23"/>
        <end position="722"/>
    </location>
</feature>
<accession>A0A4Q0VQ69</accession>
<dbReference type="Proteomes" id="UP000290649">
    <property type="component" value="Unassembled WGS sequence"/>
</dbReference>
<keyword evidence="14" id="KW-1185">Reference proteome</keyword>
<feature type="signal peptide" evidence="11">
    <location>
        <begin position="1"/>
        <end position="22"/>
    </location>
</feature>
<dbReference type="InterPro" id="IPR017850">
    <property type="entry name" value="Alkaline_phosphatase_core_sf"/>
</dbReference>
<dbReference type="Pfam" id="PF00245">
    <property type="entry name" value="Alk_phosphatase"/>
    <property type="match status" value="1"/>
</dbReference>
<feature type="binding site" evidence="8">
    <location>
        <position position="192"/>
    </location>
    <ligand>
        <name>Mg(2+)</name>
        <dbReference type="ChEBI" id="CHEBI:18420"/>
    </ligand>
</feature>
<dbReference type="SMART" id="SM00098">
    <property type="entry name" value="alkPPc"/>
    <property type="match status" value="1"/>
</dbReference>
<dbReference type="InterPro" id="IPR036582">
    <property type="entry name" value="Mao_N_sf"/>
</dbReference>
<feature type="domain" description="Copper amine oxidase-like N-terminal" evidence="12">
    <location>
        <begin position="614"/>
        <end position="720"/>
    </location>
</feature>
<organism evidence="13 14">
    <name type="scientific">Anaerobacillus alkaliphilus</name>
    <dbReference type="NCBI Taxonomy" id="1548597"/>
    <lineage>
        <taxon>Bacteria</taxon>
        <taxon>Bacillati</taxon>
        <taxon>Bacillota</taxon>
        <taxon>Bacilli</taxon>
        <taxon>Bacillales</taxon>
        <taxon>Bacillaceae</taxon>
        <taxon>Anaerobacillus</taxon>
    </lineage>
</organism>
<evidence type="ECO:0000256" key="2">
    <source>
        <dbReference type="ARBA" id="ARBA00022553"/>
    </source>
</evidence>
<dbReference type="SUPFAM" id="SSF53649">
    <property type="entry name" value="Alkaline phosphatase-like"/>
    <property type="match status" value="1"/>
</dbReference>
<dbReference type="Gene3D" id="3.30.457.10">
    <property type="entry name" value="Copper amine oxidase-like, N-terminal domain"/>
    <property type="match status" value="1"/>
</dbReference>
<dbReference type="PRINTS" id="PR00113">
    <property type="entry name" value="ALKPHPHTASE"/>
</dbReference>
<gene>
    <name evidence="13" type="ORF">DS745_22560</name>
</gene>
<evidence type="ECO:0000313" key="13">
    <source>
        <dbReference type="EMBL" id="RXI96495.1"/>
    </source>
</evidence>
<dbReference type="SUPFAM" id="SSF55383">
    <property type="entry name" value="Copper amine oxidase, domain N"/>
    <property type="match status" value="1"/>
</dbReference>
<keyword evidence="5 8" id="KW-0862">Zinc</keyword>
<evidence type="ECO:0000313" key="14">
    <source>
        <dbReference type="Proteomes" id="UP000290649"/>
    </source>
</evidence>
<protein>
    <recommendedName>
        <fullName evidence="12">Copper amine oxidase-like N-terminal domain-containing protein</fullName>
    </recommendedName>
</protein>
<sequence length="722" mass="78466">MKKKLLSLFLVVLLLMSGCGFNAQGARTPDAQSQTTQGQTNDLGIQQQSQVGQQRPDDYNRIDQPGQAAGMRHGGQVGQTGQTDGMNQTGLTAQSQNTKQSGQTGQVHDMEGRHQTQTTALQNEPIQPDGDIYVPLRDSENVDHNNPQQGISGQAAQGGQVTGQTGTAPEPAGRKLVATANKPKNIIVLIGDGLGMGQMEVARLFEHGKEGYLFMQTMPHVALSQTYSADNFVTDSAAAGTALATAKKTNNTMLGITPDGNELDSILDVLQMAGKKVGFVSTNTATDATPAAYYASVRTRAGQDEIARQLFEKDIDVILGGGREFFTPERQNGVNLIEKFKEKGYSFVTNKTELNAAKGDKLLGLFNETFMNYKIDRDELNSQEPTLTEMTAKTLEFLNKGNQGFFAMIEGARIDHAAHAADFASIWKETIEFDDAVKFAVDWAKKDGNTLVVALSDHETMGITASEPMNIAKLKAIPVTPEYMVRDLSWDEGANRYTSESVKNIFSKYADITLTDTEVDQFNQRILDNQGKRVPTFRIGWEIGTIIADYYNAGAMNTKVRSLSPTGGHSGNMVPIFASGVGAETFNGVFDNTEVPKVIAQLAGVNLETIKVFVNEKRVRFAVQPLIQNNRTLVPIREVSEALGAEVKWNQATKTVTLLKGDTTVTLTIGQNKALRNGQTLTLETPAQVIGGRTLLPLRFISEAFGATVDWNQATKVVSIKQ</sequence>
<evidence type="ECO:0000256" key="11">
    <source>
        <dbReference type="SAM" id="SignalP"/>
    </source>
</evidence>
<dbReference type="PANTHER" id="PTHR11596:SF5">
    <property type="entry name" value="ALKALINE PHOSPHATASE"/>
    <property type="match status" value="1"/>
</dbReference>
<feature type="compositionally biased region" description="Low complexity" evidence="10">
    <location>
        <begin position="148"/>
        <end position="168"/>
    </location>
</feature>
<feature type="binding site" evidence="8">
    <location>
        <position position="289"/>
    </location>
    <ligand>
        <name>Mg(2+)</name>
        <dbReference type="ChEBI" id="CHEBI:18420"/>
    </ligand>
</feature>
<keyword evidence="4" id="KW-0378">Hydrolase</keyword>
<proteinExistence type="inferred from homology"/>
<feature type="compositionally biased region" description="Polar residues" evidence="10">
    <location>
        <begin position="86"/>
        <end position="106"/>
    </location>
</feature>
<feature type="compositionally biased region" description="Polar residues" evidence="10">
    <location>
        <begin position="115"/>
        <end position="125"/>
    </location>
</feature>
<evidence type="ECO:0000256" key="4">
    <source>
        <dbReference type="ARBA" id="ARBA00022801"/>
    </source>
</evidence>
<evidence type="ECO:0000256" key="8">
    <source>
        <dbReference type="PIRSR" id="PIRSR601952-2"/>
    </source>
</evidence>
<keyword evidence="11" id="KW-0732">Signal</keyword>
<evidence type="ECO:0000256" key="7">
    <source>
        <dbReference type="PIRSR" id="PIRSR601952-1"/>
    </source>
</evidence>
<dbReference type="PROSITE" id="PS00123">
    <property type="entry name" value="ALKALINE_PHOSPHATASE"/>
    <property type="match status" value="1"/>
</dbReference>
<feature type="region of interest" description="Disordered" evidence="10">
    <location>
        <begin position="46"/>
        <end position="171"/>
    </location>
</feature>
<feature type="binding site" evidence="8">
    <location>
        <position position="569"/>
    </location>
    <ligand>
        <name>Zn(2+)</name>
        <dbReference type="ChEBI" id="CHEBI:29105"/>
        <label>2</label>
    </ligand>
</feature>
<dbReference type="EMBL" id="QOUX01000047">
    <property type="protein sequence ID" value="RXI96495.1"/>
    <property type="molecule type" value="Genomic_DNA"/>
</dbReference>
<dbReference type="Pfam" id="PF07833">
    <property type="entry name" value="Cu_amine_oxidN1"/>
    <property type="match status" value="1"/>
</dbReference>